<dbReference type="Gene3D" id="2.60.120.10">
    <property type="entry name" value="Jelly Rolls"/>
    <property type="match status" value="2"/>
</dbReference>
<dbReference type="PROSITE" id="PS00966">
    <property type="entry name" value="PMI_I_2"/>
    <property type="match status" value="1"/>
</dbReference>
<dbReference type="InterPro" id="IPR046458">
    <property type="entry name" value="PMI_typeI_hel"/>
</dbReference>
<dbReference type="GO" id="GO:0005829">
    <property type="term" value="C:cytosol"/>
    <property type="evidence" value="ECO:0007669"/>
    <property type="project" value="TreeGrafter"/>
</dbReference>
<feature type="domain" description="Phosphomannose isomerase type I C-terminal" evidence="15">
    <location>
        <begin position="331"/>
        <end position="370"/>
    </location>
</feature>
<dbReference type="GO" id="GO:0009298">
    <property type="term" value="P:GDP-mannose biosynthetic process"/>
    <property type="evidence" value="ECO:0007669"/>
    <property type="project" value="InterPro"/>
</dbReference>
<evidence type="ECO:0000313" key="19">
    <source>
        <dbReference type="Proteomes" id="UP001497482"/>
    </source>
</evidence>
<dbReference type="PIRSF" id="PIRSF001480">
    <property type="entry name" value="Mannose-6-phosphate_isomerase"/>
    <property type="match status" value="1"/>
</dbReference>
<name>A0AAV2L6A2_KNICA</name>
<comment type="catalytic activity">
    <reaction evidence="1 12">
        <text>D-mannose 6-phosphate = D-fructose 6-phosphate</text>
        <dbReference type="Rhea" id="RHEA:12356"/>
        <dbReference type="ChEBI" id="CHEBI:58735"/>
        <dbReference type="ChEBI" id="CHEBI:61527"/>
        <dbReference type="EC" id="5.3.1.8"/>
    </reaction>
</comment>
<evidence type="ECO:0000256" key="10">
    <source>
        <dbReference type="PIRSR" id="PIRSR001480-1"/>
    </source>
</evidence>
<protein>
    <recommendedName>
        <fullName evidence="5 12">Mannose-6-phosphate isomerase</fullName>
        <ecNumber evidence="4 12">5.3.1.8</ecNumber>
    </recommendedName>
</protein>
<dbReference type="EMBL" id="OZ035842">
    <property type="protein sequence ID" value="CAL1594882.1"/>
    <property type="molecule type" value="Genomic_DNA"/>
</dbReference>
<evidence type="ECO:0000259" key="16">
    <source>
        <dbReference type="Pfam" id="PF20511"/>
    </source>
</evidence>
<evidence type="ECO:0000313" key="18">
    <source>
        <dbReference type="EMBL" id="CAL1594882.1"/>
    </source>
</evidence>
<dbReference type="PROSITE" id="PS00965">
    <property type="entry name" value="PMI_I_1"/>
    <property type="match status" value="1"/>
</dbReference>
<evidence type="ECO:0000256" key="5">
    <source>
        <dbReference type="ARBA" id="ARBA00018236"/>
    </source>
</evidence>
<accession>A0AAV2L6A2</accession>
<evidence type="ECO:0000259" key="17">
    <source>
        <dbReference type="Pfam" id="PF20512"/>
    </source>
</evidence>
<dbReference type="InterPro" id="IPR018050">
    <property type="entry name" value="Pmannose_isomerase-type1_CS"/>
</dbReference>
<dbReference type="GO" id="GO:0004476">
    <property type="term" value="F:mannose-6-phosphate isomerase activity"/>
    <property type="evidence" value="ECO:0007669"/>
    <property type="project" value="UniProtKB-EC"/>
</dbReference>
<dbReference type="Proteomes" id="UP001497482">
    <property type="component" value="Chromosome 20"/>
</dbReference>
<dbReference type="Pfam" id="PF20511">
    <property type="entry name" value="PMI_typeI_cat"/>
    <property type="match status" value="1"/>
</dbReference>
<dbReference type="Pfam" id="PF01238">
    <property type="entry name" value="PMI_typeI_C"/>
    <property type="match status" value="1"/>
</dbReference>
<keyword evidence="8 12" id="KW-0413">Isomerase</keyword>
<evidence type="ECO:0000256" key="1">
    <source>
        <dbReference type="ARBA" id="ARBA00000757"/>
    </source>
</evidence>
<dbReference type="CDD" id="cd07011">
    <property type="entry name" value="cupin_PMI_type_I_N"/>
    <property type="match status" value="1"/>
</dbReference>
<evidence type="ECO:0000256" key="14">
    <source>
        <dbReference type="RuleBase" id="RU004248"/>
    </source>
</evidence>
<dbReference type="InterPro" id="IPR001250">
    <property type="entry name" value="Man6P_Isoase-1"/>
</dbReference>
<keyword evidence="7 11" id="KW-0862">Zinc</keyword>
<dbReference type="NCBIfam" id="TIGR00218">
    <property type="entry name" value="manA"/>
    <property type="match status" value="1"/>
</dbReference>
<feature type="binding site" evidence="11">
    <location>
        <position position="270"/>
    </location>
    <ligand>
        <name>Zn(2+)</name>
        <dbReference type="ChEBI" id="CHEBI:29105"/>
    </ligand>
</feature>
<dbReference type="InterPro" id="IPR046456">
    <property type="entry name" value="PMI_typeI_C"/>
</dbReference>
<keyword evidence="6 11" id="KW-0479">Metal-binding</keyword>
<feature type="binding site" evidence="11">
    <location>
        <position position="111"/>
    </location>
    <ligand>
        <name>Zn(2+)</name>
        <dbReference type="ChEBI" id="CHEBI:29105"/>
    </ligand>
</feature>
<dbReference type="PANTHER" id="PTHR10309:SF0">
    <property type="entry name" value="MANNOSE-6-PHOSPHATE ISOMERASE"/>
    <property type="match status" value="1"/>
</dbReference>
<evidence type="ECO:0000256" key="6">
    <source>
        <dbReference type="ARBA" id="ARBA00022723"/>
    </source>
</evidence>
<dbReference type="InterPro" id="IPR016305">
    <property type="entry name" value="Mannose-6-P_Isomerase"/>
</dbReference>
<dbReference type="AlphaFoldDB" id="A0AAV2L6A2"/>
<dbReference type="PRINTS" id="PR00714">
    <property type="entry name" value="MAN6PISMRASE"/>
</dbReference>
<evidence type="ECO:0000256" key="9">
    <source>
        <dbReference type="ARBA" id="ARBA00043915"/>
    </source>
</evidence>
<dbReference type="SUPFAM" id="SSF51182">
    <property type="entry name" value="RmlC-like cupins"/>
    <property type="match status" value="1"/>
</dbReference>
<evidence type="ECO:0000256" key="13">
    <source>
        <dbReference type="RuleBase" id="RU004189"/>
    </source>
</evidence>
<dbReference type="PANTHER" id="PTHR10309">
    <property type="entry name" value="MANNOSE-6-PHOSPHATE ISOMERASE"/>
    <property type="match status" value="1"/>
</dbReference>
<comment type="cofactor">
    <cofactor evidence="11 12">
        <name>Zn(2+)</name>
        <dbReference type="ChEBI" id="CHEBI:29105"/>
    </cofactor>
    <text evidence="11 12">Binds 1 zinc ion per subunit.</text>
</comment>
<comment type="similarity">
    <text evidence="3 13">Belongs to the mannose-6-phosphate isomerase type 1 family.</text>
</comment>
<comment type="function">
    <text evidence="9">Isomerase that catalyzes the interconversion of fructose-6-P and mannose-6-P and has a critical role in the supply of D-mannose derivatives required for many eukaryotic glycosylation reactions.</text>
</comment>
<dbReference type="GO" id="GO:0008270">
    <property type="term" value="F:zinc ion binding"/>
    <property type="evidence" value="ECO:0007669"/>
    <property type="project" value="InterPro"/>
</dbReference>
<evidence type="ECO:0000256" key="12">
    <source>
        <dbReference type="RuleBase" id="RU000611"/>
    </source>
</evidence>
<evidence type="ECO:0000259" key="15">
    <source>
        <dbReference type="Pfam" id="PF01238"/>
    </source>
</evidence>
<dbReference type="Gene3D" id="1.10.441.10">
    <property type="entry name" value="Phosphomannose Isomerase, domain 2"/>
    <property type="match status" value="1"/>
</dbReference>
<evidence type="ECO:0000256" key="2">
    <source>
        <dbReference type="ARBA" id="ARBA00004666"/>
    </source>
</evidence>
<dbReference type="InterPro" id="IPR046457">
    <property type="entry name" value="PMI_typeI_cat"/>
</dbReference>
<dbReference type="GO" id="GO:0005975">
    <property type="term" value="P:carbohydrate metabolic process"/>
    <property type="evidence" value="ECO:0007669"/>
    <property type="project" value="InterPro"/>
</dbReference>
<sequence length="411" mass="45879">MTVLRLACRPQHYSWGKLGLNSEVAQLLQNSDPKWTIDASTPYAELWMGAHPKADSAIIWDHVENHVEEKTLGTWIQKNPQSLGTKVREKFNDRLPFLFKVLSVRNALSIQAHPDKDLAMQLHARSPQNYPDENHKPEMCIALTPFTGLCGFRPVTEVLDFLSELPELVVLLGPDCVEKLRSGLSDLDQTRAALKSCFSQMMRSDKDLVQTQLRTLVQRAEARGPVPLQDLLLELHSQFPGDIGCFCLFFLNLVQLQPGDAMFLRANEIHAYLSGDCVEVMACSDNTVRAGLTPKFLDVETLCEMLDYSPDPPTSKRFPCRRDEHDSHVTLYNPPIDDFSVIRTQVSGTESYVIPPLDSGSILLVISGSANCPAHSDIRLGRGSVLFLSANQSLPLEVTSSIDMYRACCLL</sequence>
<dbReference type="Pfam" id="PF20512">
    <property type="entry name" value="PMI_typeI_hel"/>
    <property type="match status" value="1"/>
</dbReference>
<evidence type="ECO:0000256" key="7">
    <source>
        <dbReference type="ARBA" id="ARBA00022833"/>
    </source>
</evidence>
<dbReference type="EC" id="5.3.1.8" evidence="4 12"/>
<feature type="binding site" evidence="11">
    <location>
        <position position="113"/>
    </location>
    <ligand>
        <name>Zn(2+)</name>
        <dbReference type="ChEBI" id="CHEBI:29105"/>
    </ligand>
</feature>
<feature type="domain" description="Phosphomannose isomerase type I catalytic" evidence="16">
    <location>
        <begin position="3"/>
        <end position="155"/>
    </location>
</feature>
<comment type="pathway">
    <text evidence="2 14">Nucleotide-sugar biosynthesis; GDP-alpha-D-mannose biosynthesis; alpha-D-mannose 1-phosphate from D-fructose 6-phosphate: step 1/2.</text>
</comment>
<dbReference type="InterPro" id="IPR011051">
    <property type="entry name" value="RmlC_Cupin_sf"/>
</dbReference>
<evidence type="ECO:0000256" key="8">
    <source>
        <dbReference type="ARBA" id="ARBA00023235"/>
    </source>
</evidence>
<evidence type="ECO:0000256" key="11">
    <source>
        <dbReference type="PIRSR" id="PIRSR001480-2"/>
    </source>
</evidence>
<evidence type="ECO:0000256" key="3">
    <source>
        <dbReference type="ARBA" id="ARBA00010772"/>
    </source>
</evidence>
<gene>
    <name evidence="18" type="ORF">KC01_LOCUS23797</name>
</gene>
<feature type="active site" evidence="10">
    <location>
        <position position="289"/>
    </location>
</feature>
<reference evidence="18 19" key="1">
    <citation type="submission" date="2024-04" db="EMBL/GenBank/DDBJ databases">
        <authorList>
            <person name="Waldvogel A.-M."/>
            <person name="Schoenle A."/>
        </authorList>
    </citation>
    <scope>NUCLEOTIDE SEQUENCE [LARGE SCALE GENOMIC DNA]</scope>
</reference>
<dbReference type="InterPro" id="IPR014710">
    <property type="entry name" value="RmlC-like_jellyroll"/>
</dbReference>
<organism evidence="18 19">
    <name type="scientific">Knipowitschia caucasica</name>
    <name type="common">Caucasian dwarf goby</name>
    <name type="synonym">Pomatoschistus caucasicus</name>
    <dbReference type="NCBI Taxonomy" id="637954"/>
    <lineage>
        <taxon>Eukaryota</taxon>
        <taxon>Metazoa</taxon>
        <taxon>Chordata</taxon>
        <taxon>Craniata</taxon>
        <taxon>Vertebrata</taxon>
        <taxon>Euteleostomi</taxon>
        <taxon>Actinopterygii</taxon>
        <taxon>Neopterygii</taxon>
        <taxon>Teleostei</taxon>
        <taxon>Neoteleostei</taxon>
        <taxon>Acanthomorphata</taxon>
        <taxon>Gobiaria</taxon>
        <taxon>Gobiiformes</taxon>
        <taxon>Gobioidei</taxon>
        <taxon>Gobiidae</taxon>
        <taxon>Gobiinae</taxon>
        <taxon>Knipowitschia</taxon>
    </lineage>
</organism>
<keyword evidence="19" id="KW-1185">Reference proteome</keyword>
<proteinExistence type="inferred from homology"/>
<evidence type="ECO:0000256" key="4">
    <source>
        <dbReference type="ARBA" id="ARBA00011956"/>
    </source>
</evidence>
<dbReference type="FunFam" id="2.60.120.10:FF:000044">
    <property type="entry name" value="Mannose-6-phosphate isomerase"/>
    <property type="match status" value="1"/>
</dbReference>
<feature type="domain" description="Phosphomannose isomerase type I helical insertion" evidence="17">
    <location>
        <begin position="178"/>
        <end position="251"/>
    </location>
</feature>
<feature type="binding site" evidence="11">
    <location>
        <position position="138"/>
    </location>
    <ligand>
        <name>Zn(2+)</name>
        <dbReference type="ChEBI" id="CHEBI:29105"/>
    </ligand>
</feature>